<reference evidence="1" key="1">
    <citation type="submission" date="2023-10" db="EMBL/GenBank/DDBJ databases">
        <authorList>
            <person name="Chen Y."/>
            <person name="Shah S."/>
            <person name="Dougan E. K."/>
            <person name="Thang M."/>
            <person name="Chan C."/>
        </authorList>
    </citation>
    <scope>NUCLEOTIDE SEQUENCE [LARGE SCALE GENOMIC DNA]</scope>
</reference>
<feature type="non-terminal residue" evidence="1">
    <location>
        <position position="1"/>
    </location>
</feature>
<gene>
    <name evidence="1" type="ORF">PCOR1329_LOCUS27283</name>
</gene>
<proteinExistence type="predicted"/>
<dbReference type="EMBL" id="CAUYUJ010009861">
    <property type="protein sequence ID" value="CAK0827867.1"/>
    <property type="molecule type" value="Genomic_DNA"/>
</dbReference>
<accession>A0ABN9S8S8</accession>
<evidence type="ECO:0000313" key="1">
    <source>
        <dbReference type="EMBL" id="CAK0827867.1"/>
    </source>
</evidence>
<protein>
    <submittedName>
        <fullName evidence="1">Uncharacterized protein</fullName>
    </submittedName>
</protein>
<sequence length="171" mass="18140">HVAEMLAVRKRGVANRLYRALGRFIALGQIGALPASARRILGSAAMFLDKPGREALLRARATIEEVAATGALGPLAVVDGDLVSCFGSFEWPAIPAWCTRAAAEARLPCGDTVFVDRGSGQSEPDGTPMAPTTIGARARGVKDDTASADLGEWVHGWFLDDGQIYSRPHQL</sequence>
<name>A0ABN9S8S8_9DINO</name>
<feature type="non-terminal residue" evidence="1">
    <location>
        <position position="171"/>
    </location>
</feature>
<comment type="caution">
    <text evidence="1">The sequence shown here is derived from an EMBL/GenBank/DDBJ whole genome shotgun (WGS) entry which is preliminary data.</text>
</comment>
<keyword evidence="2" id="KW-1185">Reference proteome</keyword>
<dbReference type="Proteomes" id="UP001189429">
    <property type="component" value="Unassembled WGS sequence"/>
</dbReference>
<evidence type="ECO:0000313" key="2">
    <source>
        <dbReference type="Proteomes" id="UP001189429"/>
    </source>
</evidence>
<organism evidence="1 2">
    <name type="scientific">Prorocentrum cordatum</name>
    <dbReference type="NCBI Taxonomy" id="2364126"/>
    <lineage>
        <taxon>Eukaryota</taxon>
        <taxon>Sar</taxon>
        <taxon>Alveolata</taxon>
        <taxon>Dinophyceae</taxon>
        <taxon>Prorocentrales</taxon>
        <taxon>Prorocentraceae</taxon>
        <taxon>Prorocentrum</taxon>
    </lineage>
</organism>